<evidence type="ECO:0000313" key="4">
    <source>
        <dbReference type="Proteomes" id="UP000243686"/>
    </source>
</evidence>
<feature type="domain" description="PCI" evidence="2">
    <location>
        <begin position="128"/>
        <end position="184"/>
    </location>
</feature>
<proteinExistence type="inferred from homology"/>
<dbReference type="AlphaFoldDB" id="A0A1S8WND1"/>
<dbReference type="GO" id="GO:0002183">
    <property type="term" value="P:cytoplasmic translational initiation"/>
    <property type="evidence" value="ECO:0007669"/>
    <property type="project" value="TreeGrafter"/>
</dbReference>
<dbReference type="InterPro" id="IPR045237">
    <property type="entry name" value="COPS7/eIF3m"/>
</dbReference>
<dbReference type="Proteomes" id="UP000243686">
    <property type="component" value="Unassembled WGS sequence"/>
</dbReference>
<dbReference type="InterPro" id="IPR000717">
    <property type="entry name" value="PCI_dom"/>
</dbReference>
<name>A0A1S8WND1_OPIVI</name>
<evidence type="ECO:0000313" key="3">
    <source>
        <dbReference type="EMBL" id="OON15959.1"/>
    </source>
</evidence>
<keyword evidence="4" id="KW-1185">Reference proteome</keyword>
<dbReference type="EMBL" id="KV899639">
    <property type="protein sequence ID" value="OON15959.1"/>
    <property type="molecule type" value="Genomic_DNA"/>
</dbReference>
<organism evidence="3 4">
    <name type="scientific">Opisthorchis viverrini</name>
    <name type="common">Southeast Asian liver fluke</name>
    <dbReference type="NCBI Taxonomy" id="6198"/>
    <lineage>
        <taxon>Eukaryota</taxon>
        <taxon>Metazoa</taxon>
        <taxon>Spiralia</taxon>
        <taxon>Lophotrochozoa</taxon>
        <taxon>Platyhelminthes</taxon>
        <taxon>Trematoda</taxon>
        <taxon>Digenea</taxon>
        <taxon>Opisthorchiida</taxon>
        <taxon>Opisthorchiata</taxon>
        <taxon>Opisthorchiidae</taxon>
        <taxon>Opisthorchis</taxon>
    </lineage>
</organism>
<reference evidence="3 4" key="1">
    <citation type="submission" date="2015-03" db="EMBL/GenBank/DDBJ databases">
        <title>Draft genome of the nematode, Opisthorchis viverrini.</title>
        <authorList>
            <person name="Mitreva M."/>
        </authorList>
    </citation>
    <scope>NUCLEOTIDE SEQUENCE [LARGE SCALE GENOMIC DNA]</scope>
    <source>
        <strain evidence="3">Khon Kaen</strain>
    </source>
</reference>
<protein>
    <recommendedName>
        <fullName evidence="2">PCI domain-containing protein</fullName>
    </recommendedName>
</protein>
<dbReference type="Pfam" id="PF01399">
    <property type="entry name" value="PCI"/>
    <property type="match status" value="1"/>
</dbReference>
<dbReference type="PANTHER" id="PTHR15350:SF2">
    <property type="entry name" value="EUKARYOTIC TRANSLATION INITIATION FACTOR 3 SUBUNIT M"/>
    <property type="match status" value="1"/>
</dbReference>
<gene>
    <name evidence="3" type="ORF">X801_08232</name>
</gene>
<evidence type="ECO:0000259" key="2">
    <source>
        <dbReference type="Pfam" id="PF01399"/>
    </source>
</evidence>
<sequence length="214" mass="24738">MKPNRFEELVTCNAFLFQVTELKKFLKTHGVKALDSTETRQENWWDDFRKCIHQLSICWKDDSVSESEATAAQARQDAIKCIISVIQDPSLLAHDQLHTLKPIQFLEGEPVHDIFVSGNLSTFKTFLNSHPDFLIQNGLDENACLHKLRLLTLMQLSENQIELSYDAAARELELPLDELEPFIIEEKPPLPQWRIRGFVPKKVHNAKKCYQSHD</sequence>
<evidence type="ECO:0000256" key="1">
    <source>
        <dbReference type="ARBA" id="ARBA00008482"/>
    </source>
</evidence>
<dbReference type="GO" id="GO:0005852">
    <property type="term" value="C:eukaryotic translation initiation factor 3 complex"/>
    <property type="evidence" value="ECO:0007669"/>
    <property type="project" value="TreeGrafter"/>
</dbReference>
<dbReference type="PANTHER" id="PTHR15350">
    <property type="entry name" value="COP9 SIGNALOSOME COMPLEX SUBUNIT 7/DENDRITIC CELL PROTEIN GA17"/>
    <property type="match status" value="1"/>
</dbReference>
<accession>A0A1S8WND1</accession>
<comment type="similarity">
    <text evidence="1">Belongs to the CSN7/EIF3M family. CSN7 subfamily.</text>
</comment>